<dbReference type="Proteomes" id="UP000054248">
    <property type="component" value="Unassembled WGS sequence"/>
</dbReference>
<reference evidence="3" key="2">
    <citation type="submission" date="2015-01" db="EMBL/GenBank/DDBJ databases">
        <title>Evolutionary Origins and Diversification of the Mycorrhizal Mutualists.</title>
        <authorList>
            <consortium name="DOE Joint Genome Institute"/>
            <consortium name="Mycorrhizal Genomics Consortium"/>
            <person name="Kohler A."/>
            <person name="Kuo A."/>
            <person name="Nagy L.G."/>
            <person name="Floudas D."/>
            <person name="Copeland A."/>
            <person name="Barry K.W."/>
            <person name="Cichocki N."/>
            <person name="Veneault-Fourrey C."/>
            <person name="LaButti K."/>
            <person name="Lindquist E.A."/>
            <person name="Lipzen A."/>
            <person name="Lundell T."/>
            <person name="Morin E."/>
            <person name="Murat C."/>
            <person name="Riley R."/>
            <person name="Ohm R."/>
            <person name="Sun H."/>
            <person name="Tunlid A."/>
            <person name="Henrissat B."/>
            <person name="Grigoriev I.V."/>
            <person name="Hibbett D.S."/>
            <person name="Martin F."/>
        </authorList>
    </citation>
    <scope>NUCLEOTIDE SEQUENCE [LARGE SCALE GENOMIC DNA]</scope>
    <source>
        <strain evidence="3">MUT 4182</strain>
    </source>
</reference>
<feature type="region of interest" description="Disordered" evidence="1">
    <location>
        <begin position="53"/>
        <end position="94"/>
    </location>
</feature>
<organism evidence="2 3">
    <name type="scientific">Tulasnella calospora MUT 4182</name>
    <dbReference type="NCBI Taxonomy" id="1051891"/>
    <lineage>
        <taxon>Eukaryota</taxon>
        <taxon>Fungi</taxon>
        <taxon>Dikarya</taxon>
        <taxon>Basidiomycota</taxon>
        <taxon>Agaricomycotina</taxon>
        <taxon>Agaricomycetes</taxon>
        <taxon>Cantharellales</taxon>
        <taxon>Tulasnellaceae</taxon>
        <taxon>Tulasnella</taxon>
    </lineage>
</organism>
<gene>
    <name evidence="2" type="ORF">M407DRAFT_222663</name>
</gene>
<proteinExistence type="predicted"/>
<feature type="compositionally biased region" description="Acidic residues" evidence="1">
    <location>
        <begin position="55"/>
        <end position="64"/>
    </location>
</feature>
<name>A0A0C3Q7N2_9AGAM</name>
<accession>A0A0C3Q7N2</accession>
<dbReference type="EMBL" id="KN823214">
    <property type="protein sequence ID" value="KIO19579.1"/>
    <property type="molecule type" value="Genomic_DNA"/>
</dbReference>
<protein>
    <submittedName>
        <fullName evidence="2">Uncharacterized protein</fullName>
    </submittedName>
</protein>
<evidence type="ECO:0000256" key="1">
    <source>
        <dbReference type="SAM" id="MobiDB-lite"/>
    </source>
</evidence>
<reference evidence="2 3" key="1">
    <citation type="submission" date="2014-04" db="EMBL/GenBank/DDBJ databases">
        <authorList>
            <consortium name="DOE Joint Genome Institute"/>
            <person name="Kuo A."/>
            <person name="Girlanda M."/>
            <person name="Perotto S."/>
            <person name="Kohler A."/>
            <person name="Nagy L.G."/>
            <person name="Floudas D."/>
            <person name="Copeland A."/>
            <person name="Barry K.W."/>
            <person name="Cichocki N."/>
            <person name="Veneault-Fourrey C."/>
            <person name="LaButti K."/>
            <person name="Lindquist E.A."/>
            <person name="Lipzen A."/>
            <person name="Lundell T."/>
            <person name="Morin E."/>
            <person name="Murat C."/>
            <person name="Sun H."/>
            <person name="Tunlid A."/>
            <person name="Henrissat B."/>
            <person name="Grigoriev I.V."/>
            <person name="Hibbett D.S."/>
            <person name="Martin F."/>
            <person name="Nordberg H.P."/>
            <person name="Cantor M.N."/>
            <person name="Hua S.X."/>
        </authorList>
    </citation>
    <scope>NUCLEOTIDE SEQUENCE [LARGE SCALE GENOMIC DNA]</scope>
    <source>
        <strain evidence="2 3">MUT 4182</strain>
    </source>
</reference>
<evidence type="ECO:0000313" key="2">
    <source>
        <dbReference type="EMBL" id="KIO19579.1"/>
    </source>
</evidence>
<dbReference type="AlphaFoldDB" id="A0A0C3Q7N2"/>
<feature type="compositionally biased region" description="Basic and acidic residues" evidence="1">
    <location>
        <begin position="83"/>
        <end position="94"/>
    </location>
</feature>
<keyword evidence="3" id="KW-1185">Reference proteome</keyword>
<evidence type="ECO:0000313" key="3">
    <source>
        <dbReference type="Proteomes" id="UP000054248"/>
    </source>
</evidence>
<sequence>MDRVSAVIPDTGSVSSSCLKFPRNMERERLRDLIRARFRYITQERRALVLRGGDDDNAVDEEEGASVTLAPSMQEQMGGDQSEGNRHPDVAGYKESRDGGAAFRLLAMPFDAELRGMFVPYTGKEGWGEVVANVSVNKD</sequence>
<dbReference type="HOGENOM" id="CLU_1846583_0_0_1"/>